<dbReference type="PROSITE" id="PS51257">
    <property type="entry name" value="PROKAR_LIPOPROTEIN"/>
    <property type="match status" value="1"/>
</dbReference>
<accession>A0ABT9VX57</accession>
<keyword evidence="1" id="KW-0732">Signal</keyword>
<feature type="chain" id="PRO_5045173605" description="Bacterial Ig-like domain-containing protein" evidence="1">
    <location>
        <begin position="25"/>
        <end position="164"/>
    </location>
</feature>
<gene>
    <name evidence="3" type="ORF">J2S11_001479</name>
</gene>
<name>A0ABT9VX57_9BACI</name>
<dbReference type="Proteomes" id="UP001235840">
    <property type="component" value="Unassembled WGS sequence"/>
</dbReference>
<keyword evidence="4" id="KW-1185">Reference proteome</keyword>
<organism evidence="3 4">
    <name type="scientific">Caldalkalibacillus horti</name>
    <dbReference type="NCBI Taxonomy" id="77523"/>
    <lineage>
        <taxon>Bacteria</taxon>
        <taxon>Bacillati</taxon>
        <taxon>Bacillota</taxon>
        <taxon>Bacilli</taxon>
        <taxon>Bacillales</taxon>
        <taxon>Bacillaceae</taxon>
        <taxon>Caldalkalibacillus</taxon>
    </lineage>
</organism>
<protein>
    <recommendedName>
        <fullName evidence="2">Bacterial Ig-like domain-containing protein</fullName>
    </recommendedName>
</protein>
<dbReference type="RefSeq" id="WP_307392821.1">
    <property type="nucleotide sequence ID" value="NZ_BAAADK010000011.1"/>
</dbReference>
<dbReference type="Pfam" id="PF20251">
    <property type="entry name" value="Big_14"/>
    <property type="match status" value="1"/>
</dbReference>
<evidence type="ECO:0000256" key="1">
    <source>
        <dbReference type="SAM" id="SignalP"/>
    </source>
</evidence>
<evidence type="ECO:0000313" key="3">
    <source>
        <dbReference type="EMBL" id="MDQ0165578.1"/>
    </source>
</evidence>
<dbReference type="EMBL" id="JAUSTY010000005">
    <property type="protein sequence ID" value="MDQ0165578.1"/>
    <property type="molecule type" value="Genomic_DNA"/>
</dbReference>
<feature type="domain" description="Bacterial Ig-like" evidence="2">
    <location>
        <begin position="49"/>
        <end position="161"/>
    </location>
</feature>
<sequence>MNKYLCSLLCMVVGLMLFSGCGSLSNSHPTPTEGTDWEPTIYETVNNLDGVTMSAKEETVSSTGLTVAFKNNSDKQCIYGDDFLLEKEIDGGWYQVPIALADNYGFNDIGYDLANSDVREWTVDWGWLYGKLDTGEYRIVKSILDFRSARNYDKCHLTAEFTIE</sequence>
<evidence type="ECO:0000313" key="4">
    <source>
        <dbReference type="Proteomes" id="UP001235840"/>
    </source>
</evidence>
<evidence type="ECO:0000259" key="2">
    <source>
        <dbReference type="Pfam" id="PF20251"/>
    </source>
</evidence>
<comment type="caution">
    <text evidence="3">The sequence shown here is derived from an EMBL/GenBank/DDBJ whole genome shotgun (WGS) entry which is preliminary data.</text>
</comment>
<reference evidence="3 4" key="1">
    <citation type="submission" date="2023-07" db="EMBL/GenBank/DDBJ databases">
        <title>Genomic Encyclopedia of Type Strains, Phase IV (KMG-IV): sequencing the most valuable type-strain genomes for metagenomic binning, comparative biology and taxonomic classification.</title>
        <authorList>
            <person name="Goeker M."/>
        </authorList>
    </citation>
    <scope>NUCLEOTIDE SEQUENCE [LARGE SCALE GENOMIC DNA]</scope>
    <source>
        <strain evidence="3 4">DSM 12751</strain>
    </source>
</reference>
<proteinExistence type="predicted"/>
<dbReference type="InterPro" id="IPR046878">
    <property type="entry name" value="Big_14"/>
</dbReference>
<feature type="signal peptide" evidence="1">
    <location>
        <begin position="1"/>
        <end position="24"/>
    </location>
</feature>